<gene>
    <name evidence="2" type="ORF">ILEXP_LOCUS2102</name>
</gene>
<dbReference type="EMBL" id="CAUOFW020000692">
    <property type="protein sequence ID" value="CAK9135170.1"/>
    <property type="molecule type" value="Genomic_DNA"/>
</dbReference>
<dbReference type="PANTHER" id="PTHR45868">
    <property type="entry name" value="HEAVY METAL-ASSOCIATED ISOPRENYLATED PLANT PROTEIN 33-RELATED"/>
    <property type="match status" value="1"/>
</dbReference>
<keyword evidence="3" id="KW-1185">Reference proteome</keyword>
<reference evidence="2 3" key="1">
    <citation type="submission" date="2024-02" db="EMBL/GenBank/DDBJ databases">
        <authorList>
            <person name="Vignale AGUSTIN F."/>
            <person name="Sosa J E."/>
            <person name="Modenutti C."/>
        </authorList>
    </citation>
    <scope>NUCLEOTIDE SEQUENCE [LARGE SCALE GENOMIC DNA]</scope>
</reference>
<dbReference type="Proteomes" id="UP001642360">
    <property type="component" value="Unassembled WGS sequence"/>
</dbReference>
<dbReference type="PANTHER" id="PTHR45868:SF83">
    <property type="entry name" value="HEAVY METAL-ASSOCIATED ISOPRENYLATED PLANT PROTEIN 33"/>
    <property type="match status" value="1"/>
</dbReference>
<dbReference type="AlphaFoldDB" id="A0ABC8QR36"/>
<proteinExistence type="predicted"/>
<dbReference type="GO" id="GO:0046872">
    <property type="term" value="F:metal ion binding"/>
    <property type="evidence" value="ECO:0007669"/>
    <property type="project" value="UniProtKB-KW"/>
</dbReference>
<accession>A0ABC8QR36</accession>
<name>A0ABC8QR36_9AQUA</name>
<keyword evidence="1" id="KW-0479">Metal-binding</keyword>
<evidence type="ECO:0000256" key="1">
    <source>
        <dbReference type="ARBA" id="ARBA00022723"/>
    </source>
</evidence>
<organism evidence="2 3">
    <name type="scientific">Ilex paraguariensis</name>
    <name type="common">yerba mate</name>
    <dbReference type="NCBI Taxonomy" id="185542"/>
    <lineage>
        <taxon>Eukaryota</taxon>
        <taxon>Viridiplantae</taxon>
        <taxon>Streptophyta</taxon>
        <taxon>Embryophyta</taxon>
        <taxon>Tracheophyta</taxon>
        <taxon>Spermatophyta</taxon>
        <taxon>Magnoliopsida</taxon>
        <taxon>eudicotyledons</taxon>
        <taxon>Gunneridae</taxon>
        <taxon>Pentapetalae</taxon>
        <taxon>asterids</taxon>
        <taxon>campanulids</taxon>
        <taxon>Aquifoliales</taxon>
        <taxon>Aquifoliaceae</taxon>
        <taxon>Ilex</taxon>
    </lineage>
</organism>
<evidence type="ECO:0000313" key="2">
    <source>
        <dbReference type="EMBL" id="CAK9135170.1"/>
    </source>
</evidence>
<sequence length="185" mass="20906">MAASGFHQVRTENYAFMTCVLRVNTRSQGWQKTLMNMLNSVQGVSNFRMNEDGMVKISGTVNPNHLLKMLAKGGKRAEMCWFQFGECSSNLYMPDQRTYYDCTEYGYCGDDWLHGYGEQGYYGGYGGTEYYGDDRYLHYGDRPRPKHRDKPLQPLPCSHGAMGPRHIASAPDLNGEGISGCCHIL</sequence>
<evidence type="ECO:0008006" key="4">
    <source>
        <dbReference type="Google" id="ProtNLM"/>
    </source>
</evidence>
<dbReference type="Gene3D" id="3.30.70.100">
    <property type="match status" value="1"/>
</dbReference>
<protein>
    <recommendedName>
        <fullName evidence="4">HMA domain-containing protein</fullName>
    </recommendedName>
</protein>
<comment type="caution">
    <text evidence="2">The sequence shown here is derived from an EMBL/GenBank/DDBJ whole genome shotgun (WGS) entry which is preliminary data.</text>
</comment>
<evidence type="ECO:0000313" key="3">
    <source>
        <dbReference type="Proteomes" id="UP001642360"/>
    </source>
</evidence>